<gene>
    <name evidence="1" type="primary">rlmJ</name>
    <name evidence="2" type="ORF">C6Y40_20885</name>
</gene>
<comment type="catalytic activity">
    <reaction evidence="1">
        <text>adenosine(2030) in 23S rRNA + S-adenosyl-L-methionine = N(6)-methyladenosine(2030) in 23S rRNA + S-adenosyl-L-homocysteine + H(+)</text>
        <dbReference type="Rhea" id="RHEA:43736"/>
        <dbReference type="Rhea" id="RHEA-COMP:10668"/>
        <dbReference type="Rhea" id="RHEA-COMP:10669"/>
        <dbReference type="ChEBI" id="CHEBI:15378"/>
        <dbReference type="ChEBI" id="CHEBI:57856"/>
        <dbReference type="ChEBI" id="CHEBI:59789"/>
        <dbReference type="ChEBI" id="CHEBI:74411"/>
        <dbReference type="ChEBI" id="CHEBI:74449"/>
        <dbReference type="EC" id="2.1.1.266"/>
    </reaction>
</comment>
<dbReference type="RefSeq" id="WP_105936328.1">
    <property type="nucleotide sequence ID" value="NZ_PVNP01000203.1"/>
</dbReference>
<comment type="similarity">
    <text evidence="1">Belongs to the RlmJ family.</text>
</comment>
<dbReference type="EC" id="2.1.1.266" evidence="1"/>
<dbReference type="GO" id="GO:0036307">
    <property type="term" value="F:23S rRNA (adenine(2030)-N(6))-methyltransferase activity"/>
    <property type="evidence" value="ECO:0007669"/>
    <property type="project" value="UniProtKB-UniRule"/>
</dbReference>
<dbReference type="PANTHER" id="PTHR37426">
    <property type="entry name" value="RIBOSOMAL RNA LARGE SUBUNIT METHYLTRANSFERASE J"/>
    <property type="match status" value="1"/>
</dbReference>
<dbReference type="OrthoDB" id="9791274at2"/>
<organism evidence="2 3">
    <name type="scientific">Alteromonas alba</name>
    <dbReference type="NCBI Taxonomy" id="2079529"/>
    <lineage>
        <taxon>Bacteria</taxon>
        <taxon>Pseudomonadati</taxon>
        <taxon>Pseudomonadota</taxon>
        <taxon>Gammaproteobacteria</taxon>
        <taxon>Alteromonadales</taxon>
        <taxon>Alteromonadaceae</taxon>
        <taxon>Alteromonas/Salinimonas group</taxon>
        <taxon>Alteromonas</taxon>
    </lineage>
</organism>
<keyword evidence="1" id="KW-0694">RNA-binding</keyword>
<feature type="binding site" evidence="1">
    <location>
        <position position="42"/>
    </location>
    <ligand>
        <name>S-adenosyl-L-methionine</name>
        <dbReference type="ChEBI" id="CHEBI:59789"/>
    </ligand>
</feature>
<dbReference type="GO" id="GO:0005829">
    <property type="term" value="C:cytosol"/>
    <property type="evidence" value="ECO:0007669"/>
    <property type="project" value="TreeGrafter"/>
</dbReference>
<accession>A0A2S9V547</accession>
<reference evidence="3" key="1">
    <citation type="journal article" date="2020" name="Int. J. Syst. Evol. Microbiol.">
        <title>Alteromonas alba sp. nov., a marine bacterium isolated from the seawater of the West Pacific Ocean.</title>
        <authorList>
            <person name="Sun C."/>
            <person name="Wu Y.-H."/>
            <person name="Xamxidin M."/>
            <person name="Cheng H."/>
            <person name="Xu X.-W."/>
        </authorList>
    </citation>
    <scope>NUCLEOTIDE SEQUENCE [LARGE SCALE GENOMIC DNA]</scope>
    <source>
        <strain evidence="3">190</strain>
    </source>
</reference>
<comment type="function">
    <text evidence="1">Specifically methylates the adenine in position 2030 of 23S rRNA.</text>
</comment>
<dbReference type="GO" id="GO:0070475">
    <property type="term" value="P:rRNA base methylation"/>
    <property type="evidence" value="ECO:0007669"/>
    <property type="project" value="UniProtKB-UniRule"/>
</dbReference>
<sequence length="285" mass="31771">MLSYQHGYHAGNHADILKHLCWQAVINRLKQKNKPFNLIDTHGGSGCYSLDSEQANKTGEYKDGVVKLDQFSPQDPLLVDYLAALALYRNNNEYPGSPVLAADLLRTNDALHVMELHPGEFANLKGVLKRHKGQGQIHSHFRDGLEGLVALSPPKPNRGAVLIDPPYESRSEYQAVINAVKECLKRWPQAQILIWYPLLSARAGDKTGESEAMCQTLSRLNHNVLQVELLARDKDADAGMYGSGVCFINPAWQIDTILTNSLTELCPRLGTQCQHNVVWLNHTES</sequence>
<dbReference type="InterPro" id="IPR007473">
    <property type="entry name" value="RlmJ"/>
</dbReference>
<feature type="active site" description="Proton acceptor" evidence="1">
    <location>
        <position position="164"/>
    </location>
</feature>
<dbReference type="GO" id="GO:0003723">
    <property type="term" value="F:RNA binding"/>
    <property type="evidence" value="ECO:0007669"/>
    <property type="project" value="UniProtKB-UniRule"/>
</dbReference>
<comment type="subunit">
    <text evidence="1">Monomer.</text>
</comment>
<dbReference type="AlphaFoldDB" id="A0A2S9V547"/>
<feature type="binding site" evidence="1">
    <location>
        <position position="19"/>
    </location>
    <ligand>
        <name>S-adenosyl-L-methionine</name>
        <dbReference type="ChEBI" id="CHEBI:59789"/>
    </ligand>
</feature>
<protein>
    <recommendedName>
        <fullName evidence="1">Ribosomal RNA large subunit methyltransferase J</fullName>
        <ecNumber evidence="1">2.1.1.266</ecNumber>
    </recommendedName>
    <alternativeName>
        <fullName evidence="1">23S rRNA (adenine(2030)-N6)-methyltransferase</fullName>
    </alternativeName>
    <alternativeName>
        <fullName evidence="1">23S rRNA m6A2030 methyltransferase</fullName>
    </alternativeName>
</protein>
<keyword evidence="1" id="KW-0698">rRNA processing</keyword>
<proteinExistence type="inferred from homology"/>
<comment type="caution">
    <text evidence="2">The sequence shown here is derived from an EMBL/GenBank/DDBJ whole genome shotgun (WGS) entry which is preliminary data.</text>
</comment>
<dbReference type="HAMAP" id="MF_00934">
    <property type="entry name" value="23SrRNA_methyltr_J"/>
    <property type="match status" value="1"/>
</dbReference>
<feature type="binding site" evidence="1">
    <location>
        <position position="164"/>
    </location>
    <ligand>
        <name>S-adenosyl-L-methionine</name>
        <dbReference type="ChEBI" id="CHEBI:59789"/>
    </ligand>
</feature>
<dbReference type="Proteomes" id="UP000238949">
    <property type="component" value="Unassembled WGS sequence"/>
</dbReference>
<evidence type="ECO:0000256" key="1">
    <source>
        <dbReference type="HAMAP-Rule" id="MF_00934"/>
    </source>
</evidence>
<keyword evidence="1 2" id="KW-0808">Transferase</keyword>
<keyword evidence="3" id="KW-1185">Reference proteome</keyword>
<evidence type="ECO:0000313" key="2">
    <source>
        <dbReference type="EMBL" id="PRO71590.1"/>
    </source>
</evidence>
<dbReference type="SUPFAM" id="SSF53335">
    <property type="entry name" value="S-adenosyl-L-methionine-dependent methyltransferases"/>
    <property type="match status" value="1"/>
</dbReference>
<feature type="site" description="Interaction with substrate rRNA" evidence="1">
    <location>
        <position position="4"/>
    </location>
</feature>
<dbReference type="EMBL" id="PVNP01000203">
    <property type="protein sequence ID" value="PRO71590.1"/>
    <property type="molecule type" value="Genomic_DNA"/>
</dbReference>
<dbReference type="Pfam" id="PF04378">
    <property type="entry name" value="RsmJ"/>
    <property type="match status" value="1"/>
</dbReference>
<feature type="binding site" evidence="1">
    <location>
        <position position="115"/>
    </location>
    <ligand>
        <name>S-adenosyl-L-methionine</name>
        <dbReference type="ChEBI" id="CHEBI:59789"/>
    </ligand>
</feature>
<dbReference type="Gene3D" id="3.40.50.150">
    <property type="entry name" value="Vaccinia Virus protein VP39"/>
    <property type="match status" value="1"/>
</dbReference>
<evidence type="ECO:0000313" key="3">
    <source>
        <dbReference type="Proteomes" id="UP000238949"/>
    </source>
</evidence>
<name>A0A2S9V547_9ALTE</name>
<dbReference type="PANTHER" id="PTHR37426:SF1">
    <property type="entry name" value="RIBOSOMAL RNA LARGE SUBUNIT METHYLTRANSFERASE J"/>
    <property type="match status" value="1"/>
</dbReference>
<keyword evidence="1" id="KW-0949">S-adenosyl-L-methionine</keyword>
<feature type="binding site" evidence="1">
    <location>
        <position position="97"/>
    </location>
    <ligand>
        <name>S-adenosyl-L-methionine</name>
        <dbReference type="ChEBI" id="CHEBI:59789"/>
    </ligand>
</feature>
<dbReference type="InterPro" id="IPR029063">
    <property type="entry name" value="SAM-dependent_MTases_sf"/>
</dbReference>
<feature type="binding site" evidence="1">
    <location>
        <begin position="143"/>
        <end position="144"/>
    </location>
    <ligand>
        <name>S-adenosyl-L-methionine</name>
        <dbReference type="ChEBI" id="CHEBI:59789"/>
    </ligand>
</feature>
<keyword evidence="1 2" id="KW-0489">Methyltransferase</keyword>